<evidence type="ECO:0000313" key="10">
    <source>
        <dbReference type="Proteomes" id="UP000217334"/>
    </source>
</evidence>
<feature type="transmembrane region" description="Helical" evidence="8">
    <location>
        <begin position="309"/>
        <end position="329"/>
    </location>
</feature>
<evidence type="ECO:0000256" key="1">
    <source>
        <dbReference type="ARBA" id="ARBA00004651"/>
    </source>
</evidence>
<comment type="subcellular location">
    <subcellularLocation>
        <location evidence="1">Cell membrane</location>
        <topology evidence="1">Multi-pass membrane protein</topology>
    </subcellularLocation>
</comment>
<organism evidence="9 10">
    <name type="scientific">Capnocytophaga sputigena</name>
    <dbReference type="NCBI Taxonomy" id="1019"/>
    <lineage>
        <taxon>Bacteria</taxon>
        <taxon>Pseudomonadati</taxon>
        <taxon>Bacteroidota</taxon>
        <taxon>Flavobacteriia</taxon>
        <taxon>Flavobacteriales</taxon>
        <taxon>Flavobacteriaceae</taxon>
        <taxon>Capnocytophaga</taxon>
    </lineage>
</organism>
<dbReference type="Pfam" id="PF01032">
    <property type="entry name" value="FecCD"/>
    <property type="match status" value="1"/>
</dbReference>
<dbReference type="GO" id="GO:0033214">
    <property type="term" value="P:siderophore-iron import into cell"/>
    <property type="evidence" value="ECO:0007669"/>
    <property type="project" value="TreeGrafter"/>
</dbReference>
<reference evidence="10" key="1">
    <citation type="submission" date="2017-06" db="EMBL/GenBank/DDBJ databases">
        <title>Capnocytophaga spp. assemblies.</title>
        <authorList>
            <person name="Gulvik C.A."/>
        </authorList>
    </citation>
    <scope>NUCLEOTIDE SEQUENCE [LARGE SCALE GENOMIC DNA]</scope>
    <source>
        <strain evidence="10">H4486</strain>
    </source>
</reference>
<keyword evidence="5 8" id="KW-0812">Transmembrane</keyword>
<evidence type="ECO:0000256" key="2">
    <source>
        <dbReference type="ARBA" id="ARBA00007935"/>
    </source>
</evidence>
<evidence type="ECO:0000256" key="3">
    <source>
        <dbReference type="ARBA" id="ARBA00022448"/>
    </source>
</evidence>
<protein>
    <submittedName>
        <fullName evidence="9">Fe3+-siderophore ABC transporter permease</fullName>
    </submittedName>
</protein>
<dbReference type="Gene3D" id="1.10.3470.10">
    <property type="entry name" value="ABC transporter involved in vitamin B12 uptake, BtuC"/>
    <property type="match status" value="1"/>
</dbReference>
<name>A0A250F144_CAPSP</name>
<feature type="transmembrane region" description="Helical" evidence="8">
    <location>
        <begin position="66"/>
        <end position="84"/>
    </location>
</feature>
<feature type="transmembrane region" description="Helical" evidence="8">
    <location>
        <begin position="12"/>
        <end position="30"/>
    </location>
</feature>
<feature type="transmembrane region" description="Helical" evidence="8">
    <location>
        <begin position="283"/>
        <end position="302"/>
    </location>
</feature>
<keyword evidence="6 8" id="KW-1133">Transmembrane helix</keyword>
<dbReference type="FunFam" id="1.10.3470.10:FF:000001">
    <property type="entry name" value="Vitamin B12 ABC transporter permease BtuC"/>
    <property type="match status" value="1"/>
</dbReference>
<feature type="transmembrane region" description="Helical" evidence="8">
    <location>
        <begin position="194"/>
        <end position="215"/>
    </location>
</feature>
<dbReference type="PANTHER" id="PTHR30472:SF70">
    <property type="entry name" value="MOLYBDATE IMPORT SYSTEM PERMEASE PROTEIN MOLB"/>
    <property type="match status" value="1"/>
</dbReference>
<dbReference type="AlphaFoldDB" id="A0A250F144"/>
<dbReference type="Proteomes" id="UP000217334">
    <property type="component" value="Chromosome"/>
</dbReference>
<dbReference type="InterPro" id="IPR000522">
    <property type="entry name" value="ABC_transptr_permease_BtuC"/>
</dbReference>
<feature type="transmembrane region" description="Helical" evidence="8">
    <location>
        <begin position="120"/>
        <end position="138"/>
    </location>
</feature>
<dbReference type="CDD" id="cd06550">
    <property type="entry name" value="TM_ABC_iron-siderophores_like"/>
    <property type="match status" value="1"/>
</dbReference>
<evidence type="ECO:0000256" key="4">
    <source>
        <dbReference type="ARBA" id="ARBA00022475"/>
    </source>
</evidence>
<comment type="similarity">
    <text evidence="2">Belongs to the binding-protein-dependent transport system permease family. FecCD subfamily.</text>
</comment>
<evidence type="ECO:0000256" key="8">
    <source>
        <dbReference type="SAM" id="Phobius"/>
    </source>
</evidence>
<gene>
    <name evidence="9" type="ORF">CGC59_03965</name>
</gene>
<evidence type="ECO:0000256" key="7">
    <source>
        <dbReference type="ARBA" id="ARBA00023136"/>
    </source>
</evidence>
<evidence type="ECO:0000313" key="9">
    <source>
        <dbReference type="EMBL" id="ATA78883.1"/>
    </source>
</evidence>
<keyword evidence="3" id="KW-0813">Transport</keyword>
<dbReference type="EMBL" id="CP022383">
    <property type="protein sequence ID" value="ATA78883.1"/>
    <property type="molecule type" value="Genomic_DNA"/>
</dbReference>
<dbReference type="SUPFAM" id="SSF81345">
    <property type="entry name" value="ABC transporter involved in vitamin B12 uptake, BtuC"/>
    <property type="match status" value="1"/>
</dbReference>
<proteinExistence type="inferred from homology"/>
<dbReference type="InterPro" id="IPR037294">
    <property type="entry name" value="ABC_BtuC-like"/>
</dbReference>
<dbReference type="GO" id="GO:0005886">
    <property type="term" value="C:plasma membrane"/>
    <property type="evidence" value="ECO:0007669"/>
    <property type="project" value="UniProtKB-SubCell"/>
</dbReference>
<feature type="transmembrane region" description="Helical" evidence="8">
    <location>
        <begin position="96"/>
        <end position="114"/>
    </location>
</feature>
<dbReference type="PANTHER" id="PTHR30472">
    <property type="entry name" value="FERRIC ENTEROBACTIN TRANSPORT SYSTEM PERMEASE PROTEIN"/>
    <property type="match status" value="1"/>
</dbReference>
<evidence type="ECO:0000256" key="5">
    <source>
        <dbReference type="ARBA" id="ARBA00022692"/>
    </source>
</evidence>
<dbReference type="GO" id="GO:0022857">
    <property type="term" value="F:transmembrane transporter activity"/>
    <property type="evidence" value="ECO:0007669"/>
    <property type="project" value="InterPro"/>
</dbReference>
<sequence length="340" mass="36460">MILKTLHKRNALLVVQLLCLIGLCLIALSVGRYPLPIGDIIKFIFSKAAVDEHTALLLLEVRLPRVLGAVLVGGALAVSGVAYQGMFKNPLISPDILGVSSGAGFGASVAILFSLSMLGIQLSAFAFGLTAVFIALGLSRSISKLHNQTLVLLLSGIITGSMFGAFISLTKYLADAEYKLPDITFWLMGSLTNITNEQIMIVAPIVLLAIIPLYLSSWKLNVLSFGEDEASSMGVQVSRLRFIVILSATLLTATVVSITGLIGWIGLVVPHIARFLIGSDNRWLLPSAFILGGMFLLLIDLLSRTISALEIPLGIIASIIGAPIFFFVLKSVKSKRNLWE</sequence>
<dbReference type="RefSeq" id="WP_095900939.1">
    <property type="nucleotide sequence ID" value="NZ_CP022383.1"/>
</dbReference>
<evidence type="ECO:0000256" key="6">
    <source>
        <dbReference type="ARBA" id="ARBA00022989"/>
    </source>
</evidence>
<keyword evidence="7 8" id="KW-0472">Membrane</keyword>
<accession>A0A250F144</accession>
<keyword evidence="4" id="KW-1003">Cell membrane</keyword>
<feature type="transmembrane region" description="Helical" evidence="8">
    <location>
        <begin position="242"/>
        <end position="267"/>
    </location>
</feature>
<feature type="transmembrane region" description="Helical" evidence="8">
    <location>
        <begin position="150"/>
        <end position="174"/>
    </location>
</feature>